<organism evidence="3 4">
    <name type="scientific">Aphanocapsa feldmannii 277cV</name>
    <dbReference type="NCBI Taxonomy" id="2507553"/>
    <lineage>
        <taxon>Bacteria</taxon>
        <taxon>Bacillati</taxon>
        <taxon>Cyanobacteriota</taxon>
        <taxon>Cyanophyceae</taxon>
        <taxon>Oscillatoriophycideae</taxon>
        <taxon>Chroococcales</taxon>
        <taxon>Microcystaceae</taxon>
        <taxon>Aphanocapsa</taxon>
    </lineage>
</organism>
<sequence>MPELVLHCPHCDTEKVGFTFGGLHFNIVESPTNPPKPKRGLPAREQYIQTWNTLFVCRHCNEGVVVQFRSENSYPMGDRELLDLNGDPRKNGFQLLKVHPTAQCTSVPEYVPDDLAGGFLEAIDNLRRSNFNSAGMMFRKILEQATLELFKDEKDAMRSKRLITRIDKLAEKHLLTPSLKNLAHMIRLEGNQVNHEGFEKFDKGKAEQMRVFTELFLTYTFTLPKRVEMASQSAGQEVGQAGHSSPPVHTS</sequence>
<name>A0A524RQY2_9CHRO</name>
<dbReference type="EMBL" id="SRMO01000023">
    <property type="protein sequence ID" value="TGG96245.1"/>
    <property type="molecule type" value="Genomic_DNA"/>
</dbReference>
<evidence type="ECO:0000313" key="4">
    <source>
        <dbReference type="Proteomes" id="UP000317990"/>
    </source>
</evidence>
<accession>A0A524RQY2</accession>
<evidence type="ECO:0000313" key="3">
    <source>
        <dbReference type="EMBL" id="TGG96245.1"/>
    </source>
</evidence>
<reference evidence="3 4" key="1">
    <citation type="journal article" date="2019" name="mSystems">
        <title>Life at home and on the roam: Genomic adaptions reflect the dual lifestyle of an intracellular, facultative symbiont.</title>
        <authorList>
            <person name="Burgsdorf I."/>
        </authorList>
    </citation>
    <scope>NUCLEOTIDE SEQUENCE [LARGE SCALE GENOMIC DNA]</scope>
    <source>
        <strain evidence="3">277cV</strain>
    </source>
</reference>
<feature type="domain" description="DUF4145" evidence="2">
    <location>
        <begin position="127"/>
        <end position="213"/>
    </location>
</feature>
<dbReference type="InterPro" id="IPR025285">
    <property type="entry name" value="DUF4145"/>
</dbReference>
<protein>
    <submittedName>
        <fullName evidence="3">DUF4145 domain-containing protein</fullName>
    </submittedName>
</protein>
<proteinExistence type="predicted"/>
<dbReference type="Proteomes" id="UP000317990">
    <property type="component" value="Unassembled WGS sequence"/>
</dbReference>
<evidence type="ECO:0000259" key="2">
    <source>
        <dbReference type="Pfam" id="PF13643"/>
    </source>
</evidence>
<dbReference type="Pfam" id="PF13643">
    <property type="entry name" value="DUF4145"/>
    <property type="match status" value="1"/>
</dbReference>
<feature type="region of interest" description="Disordered" evidence="1">
    <location>
        <begin position="232"/>
        <end position="251"/>
    </location>
</feature>
<gene>
    <name evidence="3" type="ORF">ERJ67_01015</name>
</gene>
<evidence type="ECO:0000256" key="1">
    <source>
        <dbReference type="SAM" id="MobiDB-lite"/>
    </source>
</evidence>
<comment type="caution">
    <text evidence="3">The sequence shown here is derived from an EMBL/GenBank/DDBJ whole genome shotgun (WGS) entry which is preliminary data.</text>
</comment>
<dbReference type="AlphaFoldDB" id="A0A524RQY2"/>